<protein>
    <recommendedName>
        <fullName evidence="3">DUF3782 domain-containing protein</fullName>
    </recommendedName>
</protein>
<dbReference type="InterPro" id="IPR012431">
    <property type="entry name" value="PDDEXK_10"/>
</dbReference>
<accession>A0A2T1LY37</accession>
<dbReference type="EMBL" id="PXOH01000010">
    <property type="protein sequence ID" value="PSF37302.1"/>
    <property type="molecule type" value="Genomic_DNA"/>
</dbReference>
<dbReference type="AlphaFoldDB" id="A0A2T1LY37"/>
<dbReference type="RefSeq" id="WP_106456990.1">
    <property type="nucleotide sequence ID" value="NZ_PXOH01000010.1"/>
</dbReference>
<dbReference type="Pfam" id="PF12644">
    <property type="entry name" value="DUF3782"/>
    <property type="match status" value="1"/>
</dbReference>
<dbReference type="SUPFAM" id="SSF52980">
    <property type="entry name" value="Restriction endonuclease-like"/>
    <property type="match status" value="1"/>
</dbReference>
<evidence type="ECO:0008006" key="3">
    <source>
        <dbReference type="Google" id="ProtNLM"/>
    </source>
</evidence>
<sequence length="268" mass="31587">MTTEEDLKQIIKRELPALLQDTEMRRIIVQAVDKYFAGKQETESRFDQILAELRQDREEQRRKWDENQRIWDENQLENQRKWDENQRKWDENQLENQRKWDENQHKLNENEKRIDQTLQEIKRLGNKHDSTIGALGARWGLYTEQSFRNALQGILQDSFNVEVVSITEYDDQGEVFGRPDQIELDLIIQNGTLIIAEIKSSMSKSDMYTFMKKVLFYEKRHQRQATRKLVISPMVHPAALTVAQNLGIDVYSYAEDVDLTNGAATPIS</sequence>
<evidence type="ECO:0000313" key="2">
    <source>
        <dbReference type="Proteomes" id="UP000239001"/>
    </source>
</evidence>
<comment type="caution">
    <text evidence="1">The sequence shown here is derived from an EMBL/GenBank/DDBJ whole genome shotgun (WGS) entry which is preliminary data.</text>
</comment>
<dbReference type="InterPro" id="IPR011335">
    <property type="entry name" value="Restrct_endonuc-II-like"/>
</dbReference>
<dbReference type="Proteomes" id="UP000239001">
    <property type="component" value="Unassembled WGS sequence"/>
</dbReference>
<reference evidence="1 2" key="1">
    <citation type="submission" date="2018-03" db="EMBL/GenBank/DDBJ databases">
        <title>The ancient ancestry and fast evolution of plastids.</title>
        <authorList>
            <person name="Moore K.R."/>
            <person name="Magnabosco C."/>
            <person name="Momper L."/>
            <person name="Gold D.A."/>
            <person name="Bosak T."/>
            <person name="Fournier G.P."/>
        </authorList>
    </citation>
    <scope>NUCLEOTIDE SEQUENCE [LARGE SCALE GENOMIC DNA]</scope>
    <source>
        <strain evidence="1 2">CCALA 016</strain>
    </source>
</reference>
<gene>
    <name evidence="1" type="ORF">C7H19_11330</name>
</gene>
<name>A0A2T1LY37_9CHRO</name>
<dbReference type="InterPro" id="IPR024271">
    <property type="entry name" value="DUF3782"/>
</dbReference>
<evidence type="ECO:0000313" key="1">
    <source>
        <dbReference type="EMBL" id="PSF37302.1"/>
    </source>
</evidence>
<reference evidence="1 2" key="2">
    <citation type="submission" date="2018-03" db="EMBL/GenBank/DDBJ databases">
        <authorList>
            <person name="Keele B.F."/>
        </authorList>
    </citation>
    <scope>NUCLEOTIDE SEQUENCE [LARGE SCALE GENOMIC DNA]</scope>
    <source>
        <strain evidence="1 2">CCALA 016</strain>
    </source>
</reference>
<dbReference type="PANTHER" id="PTHR34314:SF6">
    <property type="entry name" value="DUF3782 DOMAIN-CONTAINING PROTEIN"/>
    <property type="match status" value="1"/>
</dbReference>
<proteinExistence type="predicted"/>
<organism evidence="1 2">
    <name type="scientific">Aphanothece hegewaldii CCALA 016</name>
    <dbReference type="NCBI Taxonomy" id="2107694"/>
    <lineage>
        <taxon>Bacteria</taxon>
        <taxon>Bacillati</taxon>
        <taxon>Cyanobacteriota</taxon>
        <taxon>Cyanophyceae</taxon>
        <taxon>Oscillatoriophycideae</taxon>
        <taxon>Chroococcales</taxon>
        <taxon>Aphanothecaceae</taxon>
        <taxon>Aphanothece</taxon>
    </lineage>
</organism>
<dbReference type="OrthoDB" id="572106at2"/>
<dbReference type="PANTHER" id="PTHR34314">
    <property type="entry name" value="CRENARCHAEAL PROTEIN, PUTATIVE-RELATED"/>
    <property type="match status" value="1"/>
</dbReference>
<keyword evidence="2" id="KW-1185">Reference proteome</keyword>
<dbReference type="Pfam" id="PF07788">
    <property type="entry name" value="PDDEXK_10"/>
    <property type="match status" value="1"/>
</dbReference>